<dbReference type="InterPro" id="IPR005828">
    <property type="entry name" value="MFS_sugar_transport-like"/>
</dbReference>
<feature type="transmembrane region" description="Helical" evidence="5">
    <location>
        <begin position="481"/>
        <end position="503"/>
    </location>
</feature>
<evidence type="ECO:0000256" key="1">
    <source>
        <dbReference type="ARBA" id="ARBA00004141"/>
    </source>
</evidence>
<dbReference type="InterPro" id="IPR020846">
    <property type="entry name" value="MFS_dom"/>
</dbReference>
<dbReference type="CDD" id="cd17317">
    <property type="entry name" value="MFS_SLC22"/>
    <property type="match status" value="1"/>
</dbReference>
<proteinExistence type="predicted"/>
<dbReference type="PROSITE" id="PS50850">
    <property type="entry name" value="MFS"/>
    <property type="match status" value="1"/>
</dbReference>
<comment type="subcellular location">
    <subcellularLocation>
        <location evidence="1">Membrane</location>
        <topology evidence="1">Multi-pass membrane protein</topology>
    </subcellularLocation>
</comment>
<name>A0ABD0SY26_LOXSC</name>
<feature type="transmembrane region" description="Helical" evidence="5">
    <location>
        <begin position="192"/>
        <end position="213"/>
    </location>
</feature>
<dbReference type="AlphaFoldDB" id="A0ABD0SY26"/>
<dbReference type="PANTHER" id="PTHR24064">
    <property type="entry name" value="SOLUTE CARRIER FAMILY 22 MEMBER"/>
    <property type="match status" value="1"/>
</dbReference>
<evidence type="ECO:0000256" key="5">
    <source>
        <dbReference type="SAM" id="Phobius"/>
    </source>
</evidence>
<feature type="transmembrane region" description="Helical" evidence="5">
    <location>
        <begin position="422"/>
        <end position="443"/>
    </location>
</feature>
<keyword evidence="3 5" id="KW-1133">Transmembrane helix</keyword>
<gene>
    <name evidence="7" type="ORF">ABMA28_002798</name>
</gene>
<keyword evidence="2 5" id="KW-0812">Transmembrane</keyword>
<feature type="transmembrane region" description="Helical" evidence="5">
    <location>
        <begin position="368"/>
        <end position="390"/>
    </location>
</feature>
<dbReference type="SUPFAM" id="SSF103473">
    <property type="entry name" value="MFS general substrate transporter"/>
    <property type="match status" value="1"/>
</dbReference>
<evidence type="ECO:0000256" key="3">
    <source>
        <dbReference type="ARBA" id="ARBA00022989"/>
    </source>
</evidence>
<evidence type="ECO:0000313" key="7">
    <source>
        <dbReference type="EMBL" id="KAL0830661.1"/>
    </source>
</evidence>
<evidence type="ECO:0000259" key="6">
    <source>
        <dbReference type="PROSITE" id="PS50850"/>
    </source>
</evidence>
<organism evidence="7 8">
    <name type="scientific">Loxostege sticticalis</name>
    <name type="common">Beet webworm moth</name>
    <dbReference type="NCBI Taxonomy" id="481309"/>
    <lineage>
        <taxon>Eukaryota</taxon>
        <taxon>Metazoa</taxon>
        <taxon>Ecdysozoa</taxon>
        <taxon>Arthropoda</taxon>
        <taxon>Hexapoda</taxon>
        <taxon>Insecta</taxon>
        <taxon>Pterygota</taxon>
        <taxon>Neoptera</taxon>
        <taxon>Endopterygota</taxon>
        <taxon>Lepidoptera</taxon>
        <taxon>Glossata</taxon>
        <taxon>Ditrysia</taxon>
        <taxon>Pyraloidea</taxon>
        <taxon>Crambidae</taxon>
        <taxon>Pyraustinae</taxon>
        <taxon>Loxostege</taxon>
    </lineage>
</organism>
<evidence type="ECO:0000256" key="4">
    <source>
        <dbReference type="ARBA" id="ARBA00023136"/>
    </source>
</evidence>
<feature type="transmembrane region" description="Helical" evidence="5">
    <location>
        <begin position="253"/>
        <end position="272"/>
    </location>
</feature>
<feature type="transmembrane region" description="Helical" evidence="5">
    <location>
        <begin position="225"/>
        <end position="247"/>
    </location>
</feature>
<protein>
    <recommendedName>
        <fullName evidence="6">Major facilitator superfamily (MFS) profile domain-containing protein</fullName>
    </recommendedName>
</protein>
<feature type="transmembrane region" description="Helical" evidence="5">
    <location>
        <begin position="341"/>
        <end position="362"/>
    </location>
</feature>
<evidence type="ECO:0000313" key="8">
    <source>
        <dbReference type="Proteomes" id="UP001549921"/>
    </source>
</evidence>
<feature type="transmembrane region" description="Helical" evidence="5">
    <location>
        <begin position="455"/>
        <end position="475"/>
    </location>
</feature>
<feature type="transmembrane region" description="Helical" evidence="5">
    <location>
        <begin position="67"/>
        <end position="91"/>
    </location>
</feature>
<feature type="transmembrane region" description="Helical" evidence="5">
    <location>
        <begin position="135"/>
        <end position="156"/>
    </location>
</feature>
<reference evidence="7 8" key="1">
    <citation type="submission" date="2024-06" db="EMBL/GenBank/DDBJ databases">
        <title>A chromosome-level genome assembly of beet webworm, Loxostege sticticalis.</title>
        <authorList>
            <person name="Zhang Y."/>
        </authorList>
    </citation>
    <scope>NUCLEOTIDE SEQUENCE [LARGE SCALE GENOMIC DNA]</scope>
    <source>
        <strain evidence="7">AQ028</strain>
        <tissue evidence="7">Male pupae</tissue>
    </source>
</reference>
<feature type="domain" description="Major facilitator superfamily (MFS) profile" evidence="6">
    <location>
        <begin position="72"/>
        <end position="507"/>
    </location>
</feature>
<comment type="caution">
    <text evidence="7">The sequence shown here is derived from an EMBL/GenBank/DDBJ whole genome shotgun (WGS) entry which is preliminary data.</text>
</comment>
<dbReference type="Gene3D" id="1.20.1250.20">
    <property type="entry name" value="MFS general substrate transporter like domains"/>
    <property type="match status" value="1"/>
</dbReference>
<dbReference type="EMBL" id="JBEDNZ010000013">
    <property type="protein sequence ID" value="KAL0830661.1"/>
    <property type="molecule type" value="Genomic_DNA"/>
</dbReference>
<keyword evidence="4 5" id="KW-0472">Membrane</keyword>
<sequence>MQCVSYHKTQFGSNFHGYGSDVLRKRSNCLILFSGIKREDHDPSAPKQVPQVDMVQKITGSFGRYQFITCSLLFLVNFSVAFHAMAIMFVAPITPYVCLDNNITEACPCENPKYDTSVFTSTIITEWKLICDRRWLASFTQTVFQFGTLVGSVCFGMAADRFGRRKPLLVIVIIQLATGIVAAFAPDYWSFTVLRFLLGTSIGGIIVVSFTMVTECVGTLDRDTVSALYQAFFNLGHLLLPVFGYFLRDYNKFQLAISLSTVILLSYFVLITESPRWLIAVRKLDQAVEILERIAKMNGRPTENIKSDVYMYRSVAVEDSNEKKGNVLDLVRTPNLRKNTIAMAINWLSYGYCFYGLSQYVSQLSGNIFINVAGCAAITLLGTLTSLLLLKMLGRKTIVIVFNFVCVLCLIIMIFIPEGVGSVVFASIGVVASFIVLVVVFLYCSELFPTVVRNAALGISSMMARLGSMVAPFMLELRYVAGWLPPVVFAIVPLIAGFMTFLLPETKGCELMTTIEEGEQFGKKVKVRKEELEEGEQIGKKVLEIKEDSKNVKD</sequence>
<dbReference type="Pfam" id="PF00083">
    <property type="entry name" value="Sugar_tr"/>
    <property type="match status" value="1"/>
</dbReference>
<accession>A0ABD0SY26</accession>
<feature type="transmembrane region" description="Helical" evidence="5">
    <location>
        <begin position="168"/>
        <end position="186"/>
    </location>
</feature>
<dbReference type="GO" id="GO:0016020">
    <property type="term" value="C:membrane"/>
    <property type="evidence" value="ECO:0007669"/>
    <property type="project" value="UniProtKB-SubCell"/>
</dbReference>
<dbReference type="InterPro" id="IPR036259">
    <property type="entry name" value="MFS_trans_sf"/>
</dbReference>
<evidence type="ECO:0000256" key="2">
    <source>
        <dbReference type="ARBA" id="ARBA00022692"/>
    </source>
</evidence>
<feature type="transmembrane region" description="Helical" evidence="5">
    <location>
        <begin position="397"/>
        <end position="416"/>
    </location>
</feature>
<dbReference type="Proteomes" id="UP001549921">
    <property type="component" value="Unassembled WGS sequence"/>
</dbReference>